<evidence type="ECO:0000313" key="1">
    <source>
        <dbReference type="EMBL" id="OQB41858.1"/>
    </source>
</evidence>
<accession>A0A1V5ZP54</accession>
<dbReference type="AlphaFoldDB" id="A0A1V5ZP54"/>
<dbReference type="EMBL" id="MWDB01000009">
    <property type="protein sequence ID" value="OQB41858.1"/>
    <property type="molecule type" value="Genomic_DNA"/>
</dbReference>
<sequence>MGLEGSFDSLHDGMSRDDFISRAAEVAITFNYNESDLRLNKQLDARIKSWNDHNKHKGNIIGLDDILKAAS</sequence>
<proteinExistence type="predicted"/>
<organism evidence="1">
    <name type="scientific">candidate division CPR1 bacterium ADurb.Bin160</name>
    <dbReference type="NCBI Taxonomy" id="1852826"/>
    <lineage>
        <taxon>Bacteria</taxon>
        <taxon>candidate division CPR1</taxon>
    </lineage>
</organism>
<name>A0A1V5ZP54_9BACT</name>
<dbReference type="Proteomes" id="UP000485621">
    <property type="component" value="Unassembled WGS sequence"/>
</dbReference>
<gene>
    <name evidence="1" type="ORF">BWY04_00568</name>
</gene>
<comment type="caution">
    <text evidence="1">The sequence shown here is derived from an EMBL/GenBank/DDBJ whole genome shotgun (WGS) entry which is preliminary data.</text>
</comment>
<protein>
    <submittedName>
        <fullName evidence="1">Uncharacterized protein</fullName>
    </submittedName>
</protein>
<reference evidence="1" key="1">
    <citation type="submission" date="2017-02" db="EMBL/GenBank/DDBJ databases">
        <title>Delving into the versatile metabolic prowess of the omnipresent phylum Bacteroidetes.</title>
        <authorList>
            <person name="Nobu M.K."/>
            <person name="Mei R."/>
            <person name="Narihiro T."/>
            <person name="Kuroda K."/>
            <person name="Liu W.-T."/>
        </authorList>
    </citation>
    <scope>NUCLEOTIDE SEQUENCE</scope>
    <source>
        <strain evidence="1">ADurb.Bin160</strain>
    </source>
</reference>